<comment type="caution">
    <text evidence="2">The sequence shown here is derived from an EMBL/GenBank/DDBJ whole genome shotgun (WGS) entry which is preliminary data.</text>
</comment>
<feature type="region of interest" description="Disordered" evidence="1">
    <location>
        <begin position="177"/>
        <end position="278"/>
    </location>
</feature>
<dbReference type="Proteomes" id="UP001530377">
    <property type="component" value="Unassembled WGS sequence"/>
</dbReference>
<proteinExistence type="predicted"/>
<keyword evidence="3" id="KW-1185">Reference proteome</keyword>
<name>A0ABD3RG07_9STRA</name>
<reference evidence="2 3" key="1">
    <citation type="submission" date="2024-10" db="EMBL/GenBank/DDBJ databases">
        <title>Updated reference genomes for cyclostephanoid diatoms.</title>
        <authorList>
            <person name="Roberts W.R."/>
            <person name="Alverson A.J."/>
        </authorList>
    </citation>
    <scope>NUCLEOTIDE SEQUENCE [LARGE SCALE GENOMIC DNA]</scope>
    <source>
        <strain evidence="2 3">AJA228-03</strain>
    </source>
</reference>
<evidence type="ECO:0000313" key="2">
    <source>
        <dbReference type="EMBL" id="KAL3810706.1"/>
    </source>
</evidence>
<protein>
    <submittedName>
        <fullName evidence="2">Uncharacterized protein</fullName>
    </submittedName>
</protein>
<feature type="region of interest" description="Disordered" evidence="1">
    <location>
        <begin position="75"/>
        <end position="110"/>
    </location>
</feature>
<dbReference type="AlphaFoldDB" id="A0ABD3RG07"/>
<accession>A0ABD3RG07</accession>
<feature type="compositionally biased region" description="Low complexity" evidence="1">
    <location>
        <begin position="89"/>
        <end position="102"/>
    </location>
</feature>
<dbReference type="EMBL" id="JALLPB020000310">
    <property type="protein sequence ID" value="KAL3810706.1"/>
    <property type="molecule type" value="Genomic_DNA"/>
</dbReference>
<sequence length="278" mass="27858">MSIFLNPRVEGALLGSGQITYGTSEDGRPQIRMIHPRSGIMMGIMEVHFSDASSPDGLAGEGGVARSAGINAGGARMRISRAHRRPPFSSSGSESDASWASAGVPPPETRLMERRSTVNLANGSALRSAAADSSASGIPPSSVAGGIAGGNPATAIAAAQQARSSFASFFSSLMDGAGRSATSPPGGGASARSRTAEGTIAEASPARGASSPLNRMTIRVVTRPAASNGGTLSSVSRDDRSLSTNRLPSRSSSGRSASGGSDDEGSGRGGSDEPIVVE</sequence>
<organism evidence="2 3">
    <name type="scientific">Cyclostephanos tholiformis</name>
    <dbReference type="NCBI Taxonomy" id="382380"/>
    <lineage>
        <taxon>Eukaryota</taxon>
        <taxon>Sar</taxon>
        <taxon>Stramenopiles</taxon>
        <taxon>Ochrophyta</taxon>
        <taxon>Bacillariophyta</taxon>
        <taxon>Coscinodiscophyceae</taxon>
        <taxon>Thalassiosirophycidae</taxon>
        <taxon>Stephanodiscales</taxon>
        <taxon>Stephanodiscaceae</taxon>
        <taxon>Cyclostephanos</taxon>
    </lineage>
</organism>
<gene>
    <name evidence="2" type="ORF">ACHAXA_009988</name>
</gene>
<feature type="compositionally biased region" description="Low complexity" evidence="1">
    <location>
        <begin position="249"/>
        <end position="260"/>
    </location>
</feature>
<evidence type="ECO:0000256" key="1">
    <source>
        <dbReference type="SAM" id="MobiDB-lite"/>
    </source>
</evidence>
<evidence type="ECO:0000313" key="3">
    <source>
        <dbReference type="Proteomes" id="UP001530377"/>
    </source>
</evidence>